<protein>
    <recommendedName>
        <fullName evidence="2">SMODS and SLOG-associating 2TM effector domain-containing protein</fullName>
    </recommendedName>
</protein>
<feature type="transmembrane region" description="Helical" evidence="1">
    <location>
        <begin position="36"/>
        <end position="58"/>
    </location>
</feature>
<name>A0A0X3BR11_9EURY</name>
<dbReference type="NCBIfam" id="NF033632">
    <property type="entry name" value="SLATT_4"/>
    <property type="match status" value="1"/>
</dbReference>
<dbReference type="InterPro" id="IPR040811">
    <property type="entry name" value="SLATT_4"/>
</dbReference>
<dbReference type="OrthoDB" id="384114at2157"/>
<keyword evidence="1" id="KW-1133">Transmembrane helix</keyword>
<dbReference type="RefSeq" id="WP_062265166.1">
    <property type="nucleotide sequence ID" value="NZ_LT158599.1"/>
</dbReference>
<gene>
    <name evidence="3" type="ORF">MMAB1_2751</name>
</gene>
<evidence type="ECO:0000256" key="1">
    <source>
        <dbReference type="SAM" id="Phobius"/>
    </source>
</evidence>
<keyword evidence="1" id="KW-0812">Transmembrane</keyword>
<organism evidence="3 4">
    <name type="scientific">Methanoculleus bourgensis</name>
    <dbReference type="NCBI Taxonomy" id="83986"/>
    <lineage>
        <taxon>Archaea</taxon>
        <taxon>Methanobacteriati</taxon>
        <taxon>Methanobacteriota</taxon>
        <taxon>Stenosarchaea group</taxon>
        <taxon>Methanomicrobia</taxon>
        <taxon>Methanomicrobiales</taxon>
        <taxon>Methanomicrobiaceae</taxon>
        <taxon>Methanoculleus</taxon>
    </lineage>
</organism>
<dbReference type="Pfam" id="PF18186">
    <property type="entry name" value="SLATT_4"/>
    <property type="match status" value="1"/>
</dbReference>
<feature type="domain" description="SMODS and SLOG-associating 2TM effector" evidence="2">
    <location>
        <begin position="18"/>
        <end position="166"/>
    </location>
</feature>
<evidence type="ECO:0000313" key="4">
    <source>
        <dbReference type="Proteomes" id="UP000069850"/>
    </source>
</evidence>
<keyword evidence="1" id="KW-0472">Membrane</keyword>
<evidence type="ECO:0000313" key="3">
    <source>
        <dbReference type="EMBL" id="CVK33964.1"/>
    </source>
</evidence>
<dbReference type="Proteomes" id="UP000069850">
    <property type="component" value="Chromosome 1"/>
</dbReference>
<evidence type="ECO:0000259" key="2">
    <source>
        <dbReference type="Pfam" id="PF18186"/>
    </source>
</evidence>
<feature type="transmembrane region" description="Helical" evidence="1">
    <location>
        <begin position="64"/>
        <end position="85"/>
    </location>
</feature>
<dbReference type="AlphaFoldDB" id="A0A0X3BR11"/>
<sequence length="175" mass="19928">MGEEHTIRAVEHLKVDALYGKKKHFNAADRKERYNIVIGVMLITANAVIASNLIYVIVSDARTFGAVISLIGFIATVLAIVQAFFNYSRTVEQHRMVAIKYLRIAKACSRIEAYHRDGILSAHELRERLDSLAQEYEQITESTACLSTHRKDYENARKGFEDGEERYSLKESSEE</sequence>
<proteinExistence type="predicted"/>
<reference evidence="3 4" key="1">
    <citation type="submission" date="2016-01" db="EMBL/GenBank/DDBJ databases">
        <authorList>
            <person name="Manzoor S."/>
        </authorList>
    </citation>
    <scope>NUCLEOTIDE SEQUENCE [LARGE SCALE GENOMIC DNA]</scope>
    <source>
        <strain evidence="3">Methanoculleus sp MAB1</strain>
    </source>
</reference>
<dbReference type="EMBL" id="LT158599">
    <property type="protein sequence ID" value="CVK33964.1"/>
    <property type="molecule type" value="Genomic_DNA"/>
</dbReference>
<dbReference type="GeneID" id="27138319"/>
<accession>A0A0X3BR11</accession>
<dbReference type="KEGG" id="mema:MMAB1_2751"/>